<dbReference type="eggNOG" id="COG2010">
    <property type="taxonomic scope" value="Bacteria"/>
</dbReference>
<sequence>MPNVLRCLAAFLLLSLPFAVPAYAADPDAQTAWRLLDYIAVDYPAAVQDGEVVSEGEYAEMGEFSEAVRARLDALPPTDDLPQLVSDAERLQLAIAVKSAPTEVAGLARNLARELLAAYPMPLAPVSTPDLGRAGDLYQQHCASCHGVTGAGDGPAGVALDPAPIDFTDESRARERSVFALYQVIEQGLEGTGMASYAHLSAEDRWALSFYIGQYAYPADLAQRGEQLWKADGALHREVPDLGTLTQLTPAALAARIGEDNARAVTAYLRRQPQAVEPEPAGSLALARSRLAESTRAYEAGDQHAARDLALSAYLDGFEPVEPLLAARDRALMTRIEGAMAELRSRIGRSASTEDVRAQVEVVDGLFSEAEVALAPDSSSGISTFLGALTILLREGLEALLILIAIVAFLRKAERPDVMPYVHAGWVGALLAGGLTWFAATYMVSISGASRELTEGFAALFAAAVLLFVGIWMHGKSQAGAWQRYIKDKLSHALSKRSAWFLFLLSFVVVYREVFETVLFYAALWSQGNGGAILAGGGLGAIALAAMAWAMLRYSRRLPIAQFFSISSILIAVLTVVLAGKGIAALQEAGWLSVSVVGVPRIALLGIYPTLQGVLTQLLTLAVLIAGFSYNRRAARVVDPRR</sequence>
<dbReference type="OrthoDB" id="8215804at2"/>
<keyword evidence="8 10" id="KW-0472">Membrane</keyword>
<dbReference type="Pfam" id="PF03239">
    <property type="entry name" value="FTR1"/>
    <property type="match status" value="1"/>
</dbReference>
<evidence type="ECO:0000256" key="1">
    <source>
        <dbReference type="ARBA" id="ARBA00004141"/>
    </source>
</evidence>
<keyword evidence="6 10" id="KW-1133">Transmembrane helix</keyword>
<keyword evidence="14" id="KW-1185">Reference proteome</keyword>
<dbReference type="AlphaFoldDB" id="A0A0A0ENK0"/>
<feature type="signal peptide" evidence="11">
    <location>
        <begin position="1"/>
        <end position="24"/>
    </location>
</feature>
<dbReference type="Proteomes" id="UP000030017">
    <property type="component" value="Unassembled WGS sequence"/>
</dbReference>
<dbReference type="InterPro" id="IPR004923">
    <property type="entry name" value="FTR1/Fip1/EfeU"/>
</dbReference>
<dbReference type="SUPFAM" id="SSF46626">
    <property type="entry name" value="Cytochrome c"/>
    <property type="match status" value="1"/>
</dbReference>
<feature type="transmembrane region" description="Helical" evidence="10">
    <location>
        <begin position="606"/>
        <end position="628"/>
    </location>
</feature>
<keyword evidence="3 9" id="KW-0349">Heme</keyword>
<protein>
    <submittedName>
        <fullName evidence="13">Iron permease</fullName>
    </submittedName>
</protein>
<evidence type="ECO:0000256" key="6">
    <source>
        <dbReference type="ARBA" id="ARBA00022989"/>
    </source>
</evidence>
<feature type="transmembrane region" description="Helical" evidence="10">
    <location>
        <begin position="385"/>
        <end position="410"/>
    </location>
</feature>
<feature type="transmembrane region" description="Helical" evidence="10">
    <location>
        <begin position="531"/>
        <end position="552"/>
    </location>
</feature>
<dbReference type="STRING" id="1122185.N792_06405"/>
<evidence type="ECO:0000256" key="4">
    <source>
        <dbReference type="ARBA" id="ARBA00022692"/>
    </source>
</evidence>
<dbReference type="GO" id="GO:0033573">
    <property type="term" value="C:high-affinity iron permease complex"/>
    <property type="evidence" value="ECO:0007669"/>
    <property type="project" value="InterPro"/>
</dbReference>
<accession>A0A0A0ENK0</accession>
<feature type="domain" description="Cytochrome c" evidence="12">
    <location>
        <begin position="129"/>
        <end position="273"/>
    </location>
</feature>
<dbReference type="Gene3D" id="1.10.760.10">
    <property type="entry name" value="Cytochrome c-like domain"/>
    <property type="match status" value="1"/>
</dbReference>
<organism evidence="13 14">
    <name type="scientific">Lysobacter concretionis Ko07 = DSM 16239</name>
    <dbReference type="NCBI Taxonomy" id="1122185"/>
    <lineage>
        <taxon>Bacteria</taxon>
        <taxon>Pseudomonadati</taxon>
        <taxon>Pseudomonadota</taxon>
        <taxon>Gammaproteobacteria</taxon>
        <taxon>Lysobacterales</taxon>
        <taxon>Lysobacteraceae</taxon>
        <taxon>Novilysobacter</taxon>
    </lineage>
</organism>
<feature type="transmembrane region" description="Helical" evidence="10">
    <location>
        <begin position="564"/>
        <end position="586"/>
    </location>
</feature>
<keyword evidence="5 9" id="KW-0479">Metal-binding</keyword>
<dbReference type="RefSeq" id="WP_036193136.1">
    <property type="nucleotide sequence ID" value="NZ_AVPS01000004.1"/>
</dbReference>
<evidence type="ECO:0000313" key="14">
    <source>
        <dbReference type="Proteomes" id="UP000030017"/>
    </source>
</evidence>
<dbReference type="eggNOG" id="COG0672">
    <property type="taxonomic scope" value="Bacteria"/>
</dbReference>
<reference evidence="13 14" key="1">
    <citation type="submission" date="2013-08" db="EMBL/GenBank/DDBJ databases">
        <title>Genome sequencing of Lysobacter.</title>
        <authorList>
            <person name="Zhang S."/>
            <person name="Wang G."/>
        </authorList>
    </citation>
    <scope>NUCLEOTIDE SEQUENCE [LARGE SCALE GENOMIC DNA]</scope>
    <source>
        <strain evidence="13 14">Ko07</strain>
    </source>
</reference>
<evidence type="ECO:0000256" key="2">
    <source>
        <dbReference type="ARBA" id="ARBA00008333"/>
    </source>
</evidence>
<comment type="caution">
    <text evidence="13">The sequence shown here is derived from an EMBL/GenBank/DDBJ whole genome shotgun (WGS) entry which is preliminary data.</text>
</comment>
<feature type="transmembrane region" description="Helical" evidence="10">
    <location>
        <begin position="422"/>
        <end position="444"/>
    </location>
</feature>
<dbReference type="PANTHER" id="PTHR31632">
    <property type="entry name" value="IRON TRANSPORTER FTH1"/>
    <property type="match status" value="1"/>
</dbReference>
<dbReference type="PROSITE" id="PS51007">
    <property type="entry name" value="CYTC"/>
    <property type="match status" value="1"/>
</dbReference>
<feature type="chain" id="PRO_5001962318" evidence="11">
    <location>
        <begin position="25"/>
        <end position="642"/>
    </location>
</feature>
<name>A0A0A0ENK0_9GAMM</name>
<evidence type="ECO:0000256" key="3">
    <source>
        <dbReference type="ARBA" id="ARBA00022617"/>
    </source>
</evidence>
<keyword evidence="7 9" id="KW-0408">Iron</keyword>
<evidence type="ECO:0000256" key="5">
    <source>
        <dbReference type="ARBA" id="ARBA00022723"/>
    </source>
</evidence>
<keyword evidence="4 10" id="KW-0812">Transmembrane</keyword>
<dbReference type="InterPro" id="IPR009056">
    <property type="entry name" value="Cyt_c-like_dom"/>
</dbReference>
<evidence type="ECO:0000256" key="7">
    <source>
        <dbReference type="ARBA" id="ARBA00023004"/>
    </source>
</evidence>
<dbReference type="Pfam" id="PF00034">
    <property type="entry name" value="Cytochrom_C"/>
    <property type="match status" value="1"/>
</dbReference>
<gene>
    <name evidence="13" type="ORF">N792_06405</name>
</gene>
<dbReference type="InterPro" id="IPR036909">
    <property type="entry name" value="Cyt_c-like_dom_sf"/>
</dbReference>
<dbReference type="GO" id="GO:0009055">
    <property type="term" value="F:electron transfer activity"/>
    <property type="evidence" value="ECO:0007669"/>
    <property type="project" value="InterPro"/>
</dbReference>
<comment type="similarity">
    <text evidence="2">Belongs to the oxidase-dependent Fe transporter (OFeT) (TC 9.A.10.1) family.</text>
</comment>
<evidence type="ECO:0000313" key="13">
    <source>
        <dbReference type="EMBL" id="KGM51974.1"/>
    </source>
</evidence>
<dbReference type="EMBL" id="AVPS01000004">
    <property type="protein sequence ID" value="KGM51974.1"/>
    <property type="molecule type" value="Genomic_DNA"/>
</dbReference>
<evidence type="ECO:0000259" key="12">
    <source>
        <dbReference type="PROSITE" id="PS51007"/>
    </source>
</evidence>
<evidence type="ECO:0000256" key="10">
    <source>
        <dbReference type="SAM" id="Phobius"/>
    </source>
</evidence>
<dbReference type="GO" id="GO:0020037">
    <property type="term" value="F:heme binding"/>
    <property type="evidence" value="ECO:0007669"/>
    <property type="project" value="InterPro"/>
</dbReference>
<feature type="transmembrane region" description="Helical" evidence="10">
    <location>
        <begin position="456"/>
        <end position="473"/>
    </location>
</feature>
<dbReference type="PANTHER" id="PTHR31632:SF2">
    <property type="entry name" value="PLASMA MEMBRANE IRON PERMEASE"/>
    <property type="match status" value="1"/>
</dbReference>
<evidence type="ECO:0000256" key="8">
    <source>
        <dbReference type="ARBA" id="ARBA00023136"/>
    </source>
</evidence>
<feature type="transmembrane region" description="Helical" evidence="10">
    <location>
        <begin position="494"/>
        <end position="511"/>
    </location>
</feature>
<evidence type="ECO:0000256" key="9">
    <source>
        <dbReference type="PROSITE-ProRule" id="PRU00433"/>
    </source>
</evidence>
<dbReference type="GO" id="GO:0015093">
    <property type="term" value="F:ferrous iron transmembrane transporter activity"/>
    <property type="evidence" value="ECO:0007669"/>
    <property type="project" value="TreeGrafter"/>
</dbReference>
<keyword evidence="11" id="KW-0732">Signal</keyword>
<evidence type="ECO:0000256" key="11">
    <source>
        <dbReference type="SAM" id="SignalP"/>
    </source>
</evidence>
<dbReference type="GO" id="GO:0046872">
    <property type="term" value="F:metal ion binding"/>
    <property type="evidence" value="ECO:0007669"/>
    <property type="project" value="UniProtKB-KW"/>
</dbReference>
<comment type="subcellular location">
    <subcellularLocation>
        <location evidence="1">Membrane</location>
        <topology evidence="1">Multi-pass membrane protein</topology>
    </subcellularLocation>
</comment>
<proteinExistence type="inferred from homology"/>